<evidence type="ECO:0008006" key="3">
    <source>
        <dbReference type="Google" id="ProtNLM"/>
    </source>
</evidence>
<proteinExistence type="predicted"/>
<dbReference type="Proteomes" id="UP001597343">
    <property type="component" value="Unassembled WGS sequence"/>
</dbReference>
<sequence>MNRGNKIWDDQQTISPEFGAHLAEGGALPHSVQVATRDPQEEIEHRVQEAMMHCRALRFVVGEVDGEHTVEGRVVSYTPDTRSMQISNEWGEFLLPLQNIVRVLC</sequence>
<accession>A0ABW4ZV22</accession>
<evidence type="ECO:0000313" key="2">
    <source>
        <dbReference type="Proteomes" id="UP001597343"/>
    </source>
</evidence>
<dbReference type="EMBL" id="JBHUIO010000002">
    <property type="protein sequence ID" value="MFD2169136.1"/>
    <property type="molecule type" value="Genomic_DNA"/>
</dbReference>
<dbReference type="RefSeq" id="WP_386044186.1">
    <property type="nucleotide sequence ID" value="NZ_JBHUIO010000002.1"/>
</dbReference>
<protein>
    <recommendedName>
        <fullName evidence="3">YolD-like family protein</fullName>
    </recommendedName>
</protein>
<name>A0ABW4ZV22_9BACL</name>
<reference evidence="2" key="1">
    <citation type="journal article" date="2019" name="Int. J. Syst. Evol. Microbiol.">
        <title>The Global Catalogue of Microorganisms (GCM) 10K type strain sequencing project: providing services to taxonomists for standard genome sequencing and annotation.</title>
        <authorList>
            <consortium name="The Broad Institute Genomics Platform"/>
            <consortium name="The Broad Institute Genome Sequencing Center for Infectious Disease"/>
            <person name="Wu L."/>
            <person name="Ma J."/>
        </authorList>
    </citation>
    <scope>NUCLEOTIDE SEQUENCE [LARGE SCALE GENOMIC DNA]</scope>
    <source>
        <strain evidence="2">CGMCC 1.13574</strain>
    </source>
</reference>
<evidence type="ECO:0000313" key="1">
    <source>
        <dbReference type="EMBL" id="MFD2169136.1"/>
    </source>
</evidence>
<organism evidence="1 2">
    <name type="scientific">Tumebacillus lipolyticus</name>
    <dbReference type="NCBI Taxonomy" id="1280370"/>
    <lineage>
        <taxon>Bacteria</taxon>
        <taxon>Bacillati</taxon>
        <taxon>Bacillota</taxon>
        <taxon>Bacilli</taxon>
        <taxon>Bacillales</taxon>
        <taxon>Alicyclobacillaceae</taxon>
        <taxon>Tumebacillus</taxon>
    </lineage>
</organism>
<keyword evidence="2" id="KW-1185">Reference proteome</keyword>
<gene>
    <name evidence="1" type="ORF">ACFSOY_03770</name>
</gene>
<comment type="caution">
    <text evidence="1">The sequence shown here is derived from an EMBL/GenBank/DDBJ whole genome shotgun (WGS) entry which is preliminary data.</text>
</comment>